<evidence type="ECO:0000256" key="1">
    <source>
        <dbReference type="SAM" id="Phobius"/>
    </source>
</evidence>
<proteinExistence type="predicted"/>
<protein>
    <submittedName>
        <fullName evidence="2">Uncharacterized protein</fullName>
    </submittedName>
</protein>
<dbReference type="AlphaFoldDB" id="Z9JG81"/>
<name>Z9JG81_9GAMM</name>
<feature type="transmembrane region" description="Helical" evidence="1">
    <location>
        <begin position="12"/>
        <end position="31"/>
    </location>
</feature>
<dbReference type="STRING" id="1444770.AF72_11110"/>
<keyword evidence="1" id="KW-1133">Transmembrane helix</keyword>
<sequence>MTVIDQASVDWMNIITLAAYWIANGPAFWIFQKPMEYH</sequence>
<dbReference type="Proteomes" id="UP000020406">
    <property type="component" value="Unassembled WGS sequence"/>
</dbReference>
<comment type="caution">
    <text evidence="2">The sequence shown here is derived from an EMBL/GenBank/DDBJ whole genome shotgun (WGS) entry which is preliminary data.</text>
</comment>
<gene>
    <name evidence="2" type="ORF">AF72_11110</name>
</gene>
<keyword evidence="1" id="KW-0472">Membrane</keyword>
<reference evidence="2 3" key="1">
    <citation type="journal article" date="2014" name="Genome Announc.">
        <title>Draft Genome Sequence of Xylella fastidiosa Pear Leaf Scorch Strain in Taiwan.</title>
        <authorList>
            <person name="Su C.C."/>
            <person name="Deng W.L."/>
            <person name="Jan F.J."/>
            <person name="Chang C.J."/>
            <person name="Huang H."/>
            <person name="Chen J."/>
        </authorList>
    </citation>
    <scope>NUCLEOTIDE SEQUENCE [LARGE SCALE GENOMIC DNA]</scope>
    <source>
        <strain evidence="2 3">PLS229</strain>
    </source>
</reference>
<evidence type="ECO:0000313" key="3">
    <source>
        <dbReference type="Proteomes" id="UP000020406"/>
    </source>
</evidence>
<evidence type="ECO:0000313" key="2">
    <source>
        <dbReference type="EMBL" id="EWS77405.1"/>
    </source>
</evidence>
<keyword evidence="1" id="KW-0812">Transmembrane</keyword>
<accession>Z9JG81</accession>
<dbReference type="EMBL" id="JDSQ01000021">
    <property type="protein sequence ID" value="EWS77405.1"/>
    <property type="molecule type" value="Genomic_DNA"/>
</dbReference>
<dbReference type="PATRIC" id="fig|1444770.3.peg.2625"/>
<organism evidence="2 3">
    <name type="scientific">Xylella taiwanensis</name>
    <dbReference type="NCBI Taxonomy" id="1444770"/>
    <lineage>
        <taxon>Bacteria</taxon>
        <taxon>Pseudomonadati</taxon>
        <taxon>Pseudomonadota</taxon>
        <taxon>Gammaproteobacteria</taxon>
        <taxon>Lysobacterales</taxon>
        <taxon>Lysobacteraceae</taxon>
        <taxon>Xylella</taxon>
    </lineage>
</organism>